<dbReference type="NCBIfam" id="TIGR02225">
    <property type="entry name" value="recomb_XerD"/>
    <property type="match status" value="1"/>
</dbReference>
<proteinExistence type="inferred from homology"/>
<dbReference type="Pfam" id="PF02899">
    <property type="entry name" value="Phage_int_SAM_1"/>
    <property type="match status" value="1"/>
</dbReference>
<dbReference type="GO" id="GO:0051301">
    <property type="term" value="P:cell division"/>
    <property type="evidence" value="ECO:0007669"/>
    <property type="project" value="UniProtKB-KW"/>
</dbReference>
<keyword evidence="9" id="KW-0233">DNA recombination</keyword>
<evidence type="ECO:0000256" key="9">
    <source>
        <dbReference type="ARBA" id="ARBA00023172"/>
    </source>
</evidence>
<evidence type="ECO:0000256" key="6">
    <source>
        <dbReference type="ARBA" id="ARBA00022829"/>
    </source>
</evidence>
<dbReference type="PROSITE" id="PS51900">
    <property type="entry name" value="CB"/>
    <property type="match status" value="1"/>
</dbReference>
<evidence type="ECO:0000259" key="12">
    <source>
        <dbReference type="PROSITE" id="PS51900"/>
    </source>
</evidence>
<comment type="similarity">
    <text evidence="2">Belongs to the 'phage' integrase family. XerD subfamily.</text>
</comment>
<evidence type="ECO:0000256" key="3">
    <source>
        <dbReference type="ARBA" id="ARBA00015810"/>
    </source>
</evidence>
<feature type="domain" description="Core-binding (CB)" evidence="12">
    <location>
        <begin position="1"/>
        <end position="91"/>
    </location>
</feature>
<dbReference type="CDD" id="cd00798">
    <property type="entry name" value="INT_XerDC_C"/>
    <property type="match status" value="1"/>
</dbReference>
<name>A0A381XED8_9ZZZZ</name>
<dbReference type="GO" id="GO:0003677">
    <property type="term" value="F:DNA binding"/>
    <property type="evidence" value="ECO:0007669"/>
    <property type="project" value="UniProtKB-KW"/>
</dbReference>
<gene>
    <name evidence="13" type="ORF">METZ01_LOCUS115746</name>
</gene>
<dbReference type="Gene3D" id="1.10.443.10">
    <property type="entry name" value="Intergrase catalytic core"/>
    <property type="match status" value="1"/>
</dbReference>
<evidence type="ECO:0000256" key="5">
    <source>
        <dbReference type="ARBA" id="ARBA00022618"/>
    </source>
</evidence>
<dbReference type="InterPro" id="IPR050090">
    <property type="entry name" value="Tyrosine_recombinase_XerCD"/>
</dbReference>
<dbReference type="PANTHER" id="PTHR30349:SF81">
    <property type="entry name" value="TYROSINE RECOMBINASE XERC"/>
    <property type="match status" value="1"/>
</dbReference>
<evidence type="ECO:0000256" key="1">
    <source>
        <dbReference type="ARBA" id="ARBA00004496"/>
    </source>
</evidence>
<dbReference type="GO" id="GO:0005737">
    <property type="term" value="C:cytoplasm"/>
    <property type="evidence" value="ECO:0007669"/>
    <property type="project" value="UniProtKB-SubCell"/>
</dbReference>
<keyword evidence="4" id="KW-0963">Cytoplasm</keyword>
<dbReference type="InterPro" id="IPR023009">
    <property type="entry name" value="Tyrosine_recombinase_XerC/XerD"/>
</dbReference>
<reference evidence="13" key="1">
    <citation type="submission" date="2018-05" db="EMBL/GenBank/DDBJ databases">
        <authorList>
            <person name="Lanie J.A."/>
            <person name="Ng W.-L."/>
            <person name="Kazmierczak K.M."/>
            <person name="Andrzejewski T.M."/>
            <person name="Davidsen T.M."/>
            <person name="Wayne K.J."/>
            <person name="Tettelin H."/>
            <person name="Glass J.I."/>
            <person name="Rusch D."/>
            <person name="Podicherti R."/>
            <person name="Tsui H.-C.T."/>
            <person name="Winkler M.E."/>
        </authorList>
    </citation>
    <scope>NUCLEOTIDE SEQUENCE</scope>
</reference>
<keyword evidence="5" id="KW-0132">Cell division</keyword>
<evidence type="ECO:0000313" key="13">
    <source>
        <dbReference type="EMBL" id="SVA62892.1"/>
    </source>
</evidence>
<evidence type="ECO:0000256" key="4">
    <source>
        <dbReference type="ARBA" id="ARBA00022490"/>
    </source>
</evidence>
<dbReference type="InterPro" id="IPR044068">
    <property type="entry name" value="CB"/>
</dbReference>
<dbReference type="NCBIfam" id="NF040815">
    <property type="entry name" value="recomb_XerA_Arch"/>
    <property type="match status" value="1"/>
</dbReference>
<sequence>MTPISKRNQYLDSFLANIRLEKGLSSNTIKAYEIDCSAFINWVEKEFDLDILNIKESHIRKYITYFHNRNLSNSTINRKLSALKHFFLFLNKKKFISSNPIASFSGPKNLKTLPKSISVIDVNALIKAPDCSTFIGLRDRAMLELLYATGVRISELINLQYSNIDLNRSLIKVMGKGNKERMVPFGDNALFWLREYIKFRRKNNLSLNSRDFFISQQRKKITRQAFWHRIKLYLNKTGLSQEVSPHTLRHAFATHLLNNGADLRSVQMLLGHSDLSTTQIYTHIAKQRLGEMIKKHHPRG</sequence>
<dbReference type="AlphaFoldDB" id="A0A381XED8"/>
<dbReference type="InterPro" id="IPR004107">
    <property type="entry name" value="Integrase_SAM-like_N"/>
</dbReference>
<keyword evidence="7" id="KW-0229">DNA integration</keyword>
<dbReference type="PANTHER" id="PTHR30349">
    <property type="entry name" value="PHAGE INTEGRASE-RELATED"/>
    <property type="match status" value="1"/>
</dbReference>
<evidence type="ECO:0000256" key="2">
    <source>
        <dbReference type="ARBA" id="ARBA00010450"/>
    </source>
</evidence>
<dbReference type="PROSITE" id="PS51898">
    <property type="entry name" value="TYR_RECOMBINASE"/>
    <property type="match status" value="1"/>
</dbReference>
<dbReference type="EMBL" id="UINC01014813">
    <property type="protein sequence ID" value="SVA62892.1"/>
    <property type="molecule type" value="Genomic_DNA"/>
</dbReference>
<keyword evidence="10" id="KW-0131">Cell cycle</keyword>
<keyword evidence="8" id="KW-0238">DNA-binding</keyword>
<organism evidence="13">
    <name type="scientific">marine metagenome</name>
    <dbReference type="NCBI Taxonomy" id="408172"/>
    <lineage>
        <taxon>unclassified sequences</taxon>
        <taxon>metagenomes</taxon>
        <taxon>ecological metagenomes</taxon>
    </lineage>
</organism>
<dbReference type="SUPFAM" id="SSF56349">
    <property type="entry name" value="DNA breaking-rejoining enzymes"/>
    <property type="match status" value="1"/>
</dbReference>
<dbReference type="InterPro" id="IPR002104">
    <property type="entry name" value="Integrase_catalytic"/>
</dbReference>
<dbReference type="InterPro" id="IPR013762">
    <property type="entry name" value="Integrase-like_cat_sf"/>
</dbReference>
<evidence type="ECO:0000256" key="8">
    <source>
        <dbReference type="ARBA" id="ARBA00023125"/>
    </source>
</evidence>
<keyword evidence="6" id="KW-0159">Chromosome partition</keyword>
<comment type="subcellular location">
    <subcellularLocation>
        <location evidence="1">Cytoplasm</location>
    </subcellularLocation>
</comment>
<accession>A0A381XED8</accession>
<dbReference type="HAMAP" id="MF_01808">
    <property type="entry name" value="Recomb_XerC_XerD"/>
    <property type="match status" value="1"/>
</dbReference>
<dbReference type="InterPro" id="IPR011010">
    <property type="entry name" value="DNA_brk_join_enz"/>
</dbReference>
<dbReference type="GO" id="GO:0006310">
    <property type="term" value="P:DNA recombination"/>
    <property type="evidence" value="ECO:0007669"/>
    <property type="project" value="UniProtKB-KW"/>
</dbReference>
<dbReference type="NCBIfam" id="NF001399">
    <property type="entry name" value="PRK00283.1"/>
    <property type="match status" value="1"/>
</dbReference>
<evidence type="ECO:0000256" key="10">
    <source>
        <dbReference type="ARBA" id="ARBA00023306"/>
    </source>
</evidence>
<protein>
    <recommendedName>
        <fullName evidence="3">Tyrosine recombinase XerD</fullName>
    </recommendedName>
</protein>
<evidence type="ECO:0000256" key="7">
    <source>
        <dbReference type="ARBA" id="ARBA00022908"/>
    </source>
</evidence>
<dbReference type="InterPro" id="IPR010998">
    <property type="entry name" value="Integrase_recombinase_N"/>
</dbReference>
<dbReference type="InterPro" id="IPR011932">
    <property type="entry name" value="Recomb_XerD"/>
</dbReference>
<dbReference type="GO" id="GO:0007059">
    <property type="term" value="P:chromosome segregation"/>
    <property type="evidence" value="ECO:0007669"/>
    <property type="project" value="UniProtKB-KW"/>
</dbReference>
<dbReference type="GO" id="GO:0009009">
    <property type="term" value="F:site-specific recombinase activity"/>
    <property type="evidence" value="ECO:0007669"/>
    <property type="project" value="InterPro"/>
</dbReference>
<dbReference type="Gene3D" id="1.10.150.130">
    <property type="match status" value="1"/>
</dbReference>
<dbReference type="Pfam" id="PF00589">
    <property type="entry name" value="Phage_integrase"/>
    <property type="match status" value="1"/>
</dbReference>
<evidence type="ECO:0000259" key="11">
    <source>
        <dbReference type="PROSITE" id="PS51898"/>
    </source>
</evidence>
<feature type="domain" description="Tyr recombinase" evidence="11">
    <location>
        <begin position="112"/>
        <end position="294"/>
    </location>
</feature>